<dbReference type="Proteomes" id="UP001055057">
    <property type="component" value="Unassembled WGS sequence"/>
</dbReference>
<gene>
    <name evidence="2" type="ORF">MPOCJGCO_4152</name>
</gene>
<keyword evidence="3" id="KW-1185">Reference proteome</keyword>
<feature type="transmembrane region" description="Helical" evidence="1">
    <location>
        <begin position="88"/>
        <end position="118"/>
    </location>
</feature>
<dbReference type="RefSeq" id="WP_238184575.1">
    <property type="nucleotide sequence ID" value="NZ_BPRB01000267.1"/>
</dbReference>
<proteinExistence type="predicted"/>
<evidence type="ECO:0000313" key="2">
    <source>
        <dbReference type="EMBL" id="GJE62024.1"/>
    </source>
</evidence>
<reference evidence="2" key="2">
    <citation type="submission" date="2021-08" db="EMBL/GenBank/DDBJ databases">
        <authorList>
            <person name="Tani A."/>
            <person name="Ola A."/>
            <person name="Ogura Y."/>
            <person name="Katsura K."/>
            <person name="Hayashi T."/>
        </authorList>
    </citation>
    <scope>NUCLEOTIDE SEQUENCE</scope>
    <source>
        <strain evidence="2">DSM 23632</strain>
    </source>
</reference>
<keyword evidence="1" id="KW-1133">Transmembrane helix</keyword>
<accession>A0ABQ4U3I0</accession>
<organism evidence="2 3">
    <name type="scientific">Methylobacterium trifolii</name>
    <dbReference type="NCBI Taxonomy" id="1003092"/>
    <lineage>
        <taxon>Bacteria</taxon>
        <taxon>Pseudomonadati</taxon>
        <taxon>Pseudomonadota</taxon>
        <taxon>Alphaproteobacteria</taxon>
        <taxon>Hyphomicrobiales</taxon>
        <taxon>Methylobacteriaceae</taxon>
        <taxon>Methylobacterium</taxon>
    </lineage>
</organism>
<protein>
    <submittedName>
        <fullName evidence="2">Uncharacterized protein</fullName>
    </submittedName>
</protein>
<keyword evidence="1" id="KW-0472">Membrane</keyword>
<evidence type="ECO:0000313" key="3">
    <source>
        <dbReference type="Proteomes" id="UP001055057"/>
    </source>
</evidence>
<evidence type="ECO:0000256" key="1">
    <source>
        <dbReference type="SAM" id="Phobius"/>
    </source>
</evidence>
<sequence length="121" mass="13326">MAEQLGFSSRWAPSDKADDWLQQLERSGTEAIRYKLAQHAGGSAGSIAIGTEPYLTKGFAEEWLEWKDRLKREADEAHRERVAWWTKAAAIGAILAAVFTFIGALATVSQAVIAWLALPKP</sequence>
<keyword evidence="1" id="KW-0812">Transmembrane</keyword>
<comment type="caution">
    <text evidence="2">The sequence shown here is derived from an EMBL/GenBank/DDBJ whole genome shotgun (WGS) entry which is preliminary data.</text>
</comment>
<name>A0ABQ4U3I0_9HYPH</name>
<dbReference type="EMBL" id="BPRB01000267">
    <property type="protein sequence ID" value="GJE62024.1"/>
    <property type="molecule type" value="Genomic_DNA"/>
</dbReference>
<reference evidence="2" key="1">
    <citation type="journal article" date="2021" name="Front. Microbiol.">
        <title>Comprehensive Comparative Genomics and Phenotyping of Methylobacterium Species.</title>
        <authorList>
            <person name="Alessa O."/>
            <person name="Ogura Y."/>
            <person name="Fujitani Y."/>
            <person name="Takami H."/>
            <person name="Hayashi T."/>
            <person name="Sahin N."/>
            <person name="Tani A."/>
        </authorList>
    </citation>
    <scope>NUCLEOTIDE SEQUENCE</scope>
    <source>
        <strain evidence="2">DSM 23632</strain>
    </source>
</reference>